<dbReference type="OrthoDB" id="6514609at2759"/>
<gene>
    <name evidence="2" type="ORF">HPB48_020347</name>
</gene>
<dbReference type="PANTHER" id="PTHR35385:SF2">
    <property type="entry name" value="PROTEIN B, PUTATIVE-RELATED"/>
    <property type="match status" value="1"/>
</dbReference>
<dbReference type="Pfam" id="PF10551">
    <property type="entry name" value="MULE"/>
    <property type="match status" value="1"/>
</dbReference>
<organism evidence="2 3">
    <name type="scientific">Haemaphysalis longicornis</name>
    <name type="common">Bush tick</name>
    <dbReference type="NCBI Taxonomy" id="44386"/>
    <lineage>
        <taxon>Eukaryota</taxon>
        <taxon>Metazoa</taxon>
        <taxon>Ecdysozoa</taxon>
        <taxon>Arthropoda</taxon>
        <taxon>Chelicerata</taxon>
        <taxon>Arachnida</taxon>
        <taxon>Acari</taxon>
        <taxon>Parasitiformes</taxon>
        <taxon>Ixodida</taxon>
        <taxon>Ixodoidea</taxon>
        <taxon>Ixodidae</taxon>
        <taxon>Haemaphysalinae</taxon>
        <taxon>Haemaphysalis</taxon>
    </lineage>
</organism>
<evidence type="ECO:0000313" key="2">
    <source>
        <dbReference type="EMBL" id="KAH9377227.1"/>
    </source>
</evidence>
<sequence length="134" mass="14792">MSDADPLEGCVDDADASTSDAPVIRCAFSGRGVCGAVGSTTWRQHKHVLDSTESPNEMHKAPAAFMTDNSSAEKKALSEVWPSAQQLLCHFHVLQAEWRWLMSAAKNVEKDMRRQLMAAFKKVKQARQLKSTTS</sequence>
<feature type="domain" description="MULE transposase" evidence="1">
    <location>
        <begin position="45"/>
        <end position="95"/>
    </location>
</feature>
<name>A0A9J6GPE1_HAELO</name>
<evidence type="ECO:0000313" key="3">
    <source>
        <dbReference type="Proteomes" id="UP000821853"/>
    </source>
</evidence>
<proteinExistence type="predicted"/>
<dbReference type="VEuPathDB" id="VectorBase:HLOH_050701"/>
<reference evidence="2 3" key="1">
    <citation type="journal article" date="2020" name="Cell">
        <title>Large-Scale Comparative Analyses of Tick Genomes Elucidate Their Genetic Diversity and Vector Capacities.</title>
        <authorList>
            <consortium name="Tick Genome and Microbiome Consortium (TIGMIC)"/>
            <person name="Jia N."/>
            <person name="Wang J."/>
            <person name="Shi W."/>
            <person name="Du L."/>
            <person name="Sun Y."/>
            <person name="Zhan W."/>
            <person name="Jiang J.F."/>
            <person name="Wang Q."/>
            <person name="Zhang B."/>
            <person name="Ji P."/>
            <person name="Bell-Sakyi L."/>
            <person name="Cui X.M."/>
            <person name="Yuan T.T."/>
            <person name="Jiang B.G."/>
            <person name="Yang W.F."/>
            <person name="Lam T.T."/>
            <person name="Chang Q.C."/>
            <person name="Ding S.J."/>
            <person name="Wang X.J."/>
            <person name="Zhu J.G."/>
            <person name="Ruan X.D."/>
            <person name="Zhao L."/>
            <person name="Wei J.T."/>
            <person name="Ye R.Z."/>
            <person name="Que T.C."/>
            <person name="Du C.H."/>
            <person name="Zhou Y.H."/>
            <person name="Cheng J.X."/>
            <person name="Dai P.F."/>
            <person name="Guo W.B."/>
            <person name="Han X.H."/>
            <person name="Huang E.J."/>
            <person name="Li L.F."/>
            <person name="Wei W."/>
            <person name="Gao Y.C."/>
            <person name="Liu J.Z."/>
            <person name="Shao H.Z."/>
            <person name="Wang X."/>
            <person name="Wang C.C."/>
            <person name="Yang T.C."/>
            <person name="Huo Q.B."/>
            <person name="Li W."/>
            <person name="Chen H.Y."/>
            <person name="Chen S.E."/>
            <person name="Zhou L.G."/>
            <person name="Ni X.B."/>
            <person name="Tian J.H."/>
            <person name="Sheng Y."/>
            <person name="Liu T."/>
            <person name="Pan Y.S."/>
            <person name="Xia L.Y."/>
            <person name="Li J."/>
            <person name="Zhao F."/>
            <person name="Cao W.C."/>
        </authorList>
    </citation>
    <scope>NUCLEOTIDE SEQUENCE [LARGE SCALE GENOMIC DNA]</scope>
    <source>
        <strain evidence="2">HaeL-2018</strain>
    </source>
</reference>
<dbReference type="AlphaFoldDB" id="A0A9J6GPE1"/>
<comment type="caution">
    <text evidence="2">The sequence shown here is derived from an EMBL/GenBank/DDBJ whole genome shotgun (WGS) entry which is preliminary data.</text>
</comment>
<dbReference type="Proteomes" id="UP000821853">
    <property type="component" value="Unassembled WGS sequence"/>
</dbReference>
<evidence type="ECO:0000259" key="1">
    <source>
        <dbReference type="Pfam" id="PF10551"/>
    </source>
</evidence>
<dbReference type="InterPro" id="IPR018289">
    <property type="entry name" value="MULE_transposase_dom"/>
</dbReference>
<dbReference type="PANTHER" id="PTHR35385">
    <property type="entry name" value="PROTEIN B, PUTATIVE-RELATED-RELATED"/>
    <property type="match status" value="1"/>
</dbReference>
<protein>
    <recommendedName>
        <fullName evidence="1">MULE transposase domain-containing protein</fullName>
    </recommendedName>
</protein>
<dbReference type="EMBL" id="JABSTR010000008">
    <property type="protein sequence ID" value="KAH9377227.1"/>
    <property type="molecule type" value="Genomic_DNA"/>
</dbReference>
<keyword evidence="3" id="KW-1185">Reference proteome</keyword>
<accession>A0A9J6GPE1</accession>